<gene>
    <name evidence="1" type="primary">Vigan.02G127800</name>
    <name evidence="1" type="ORF">VIGAN_02127800</name>
</gene>
<sequence>MFEKAINLYTDLTEVVVNNFLISKDSPVIEPVRLHNGAEENKEALKKSKGEEDEDFQILEYQAQKGNVVAIVEEIRLGWIGESVHESPSFYAELTCFGVKETDLNFYRTS</sequence>
<reference evidence="1 2" key="1">
    <citation type="journal article" date="2015" name="Sci. Rep.">
        <title>The power of single molecule real-time sequencing technology in the de novo assembly of a eukaryotic genome.</title>
        <authorList>
            <person name="Sakai H."/>
            <person name="Naito K."/>
            <person name="Ogiso-Tanaka E."/>
            <person name="Takahashi Y."/>
            <person name="Iseki K."/>
            <person name="Muto C."/>
            <person name="Satou K."/>
            <person name="Teruya K."/>
            <person name="Shiroma A."/>
            <person name="Shimoji M."/>
            <person name="Hirano T."/>
            <person name="Itoh T."/>
            <person name="Kaga A."/>
            <person name="Tomooka N."/>
        </authorList>
    </citation>
    <scope>NUCLEOTIDE SEQUENCE [LARGE SCALE GENOMIC DNA]</scope>
    <source>
        <strain evidence="2">cv. Shumari</strain>
    </source>
</reference>
<organism evidence="1 2">
    <name type="scientific">Vigna angularis var. angularis</name>
    <dbReference type="NCBI Taxonomy" id="157739"/>
    <lineage>
        <taxon>Eukaryota</taxon>
        <taxon>Viridiplantae</taxon>
        <taxon>Streptophyta</taxon>
        <taxon>Embryophyta</taxon>
        <taxon>Tracheophyta</taxon>
        <taxon>Spermatophyta</taxon>
        <taxon>Magnoliopsida</taxon>
        <taxon>eudicotyledons</taxon>
        <taxon>Gunneridae</taxon>
        <taxon>Pentapetalae</taxon>
        <taxon>rosids</taxon>
        <taxon>fabids</taxon>
        <taxon>Fabales</taxon>
        <taxon>Fabaceae</taxon>
        <taxon>Papilionoideae</taxon>
        <taxon>50 kb inversion clade</taxon>
        <taxon>NPAAA clade</taxon>
        <taxon>indigoferoid/millettioid clade</taxon>
        <taxon>Phaseoleae</taxon>
        <taxon>Vigna</taxon>
    </lineage>
</organism>
<evidence type="ECO:0000313" key="1">
    <source>
        <dbReference type="EMBL" id="BAT78583.1"/>
    </source>
</evidence>
<dbReference type="InterPro" id="IPR044623">
    <property type="entry name" value="HRD3"/>
</dbReference>
<dbReference type="GO" id="GO:0036503">
    <property type="term" value="P:ERAD pathway"/>
    <property type="evidence" value="ECO:0007669"/>
    <property type="project" value="InterPro"/>
</dbReference>
<proteinExistence type="predicted"/>
<dbReference type="PANTHER" id="PTHR45084:SF1">
    <property type="entry name" value="ERAD-ASSOCIATED E3 UBIQUITIN-PROTEIN LIGASE COMPONENT HRD3A-RELATED"/>
    <property type="match status" value="1"/>
</dbReference>
<name>A0A0S3RDD2_PHAAN</name>
<dbReference type="PANTHER" id="PTHR45084">
    <property type="entry name" value="ERAD-ASSOCIATED E3 UBIQUITIN-PROTEIN LIGASE COMPONENT HRD3A-RELATED"/>
    <property type="match status" value="1"/>
</dbReference>
<dbReference type="EMBL" id="AP015035">
    <property type="protein sequence ID" value="BAT78583.1"/>
    <property type="molecule type" value="Genomic_DNA"/>
</dbReference>
<dbReference type="Proteomes" id="UP000291084">
    <property type="component" value="Chromosome 2"/>
</dbReference>
<accession>A0A0S3RDD2</accession>
<keyword evidence="2" id="KW-1185">Reference proteome</keyword>
<dbReference type="AlphaFoldDB" id="A0A0S3RDD2"/>
<evidence type="ECO:0000313" key="2">
    <source>
        <dbReference type="Proteomes" id="UP000291084"/>
    </source>
</evidence>
<protein>
    <submittedName>
        <fullName evidence="1">Uncharacterized protein</fullName>
    </submittedName>
</protein>